<dbReference type="PANTHER" id="PTHR47016:SF5">
    <property type="entry name" value="CLP DOMAIN SUPERFAMILY PROTEIN"/>
    <property type="match status" value="1"/>
</dbReference>
<dbReference type="GO" id="GO:0006508">
    <property type="term" value="P:proteolysis"/>
    <property type="evidence" value="ECO:0007669"/>
    <property type="project" value="UniProtKB-KW"/>
</dbReference>
<name>A0A937R6Z9_9ACTN</name>
<evidence type="ECO:0000259" key="3">
    <source>
        <dbReference type="PROSITE" id="PS51903"/>
    </source>
</evidence>
<dbReference type="AlphaFoldDB" id="A0A937R6Z9"/>
<dbReference type="RefSeq" id="WP_203004777.1">
    <property type="nucleotide sequence ID" value="NZ_JADWYU010000106.1"/>
</dbReference>
<protein>
    <submittedName>
        <fullName evidence="4">Clp protease</fullName>
    </submittedName>
</protein>
<proteinExistence type="predicted"/>
<dbReference type="Proteomes" id="UP000604475">
    <property type="component" value="Unassembled WGS sequence"/>
</dbReference>
<dbReference type="InterPro" id="IPR044217">
    <property type="entry name" value="CLPT1/2"/>
</dbReference>
<dbReference type="SUPFAM" id="SSF81923">
    <property type="entry name" value="Double Clp-N motif"/>
    <property type="match status" value="2"/>
</dbReference>
<dbReference type="EMBL" id="JAEACQ010000151">
    <property type="protein sequence ID" value="MBL7626868.1"/>
    <property type="molecule type" value="Genomic_DNA"/>
</dbReference>
<comment type="caution">
    <text evidence="4">The sequence shown here is derived from an EMBL/GenBank/DDBJ whole genome shotgun (WGS) entry which is preliminary data.</text>
</comment>
<reference evidence="4" key="1">
    <citation type="submission" date="2020-12" db="EMBL/GenBank/DDBJ databases">
        <title>Genomic characterization of non-nitrogen-fixing Frankia strains.</title>
        <authorList>
            <person name="Carlos-Shanley C."/>
            <person name="Guerra T."/>
            <person name="Hahn D."/>
        </authorList>
    </citation>
    <scope>NUCLEOTIDE SEQUENCE</scope>
    <source>
        <strain evidence="4">CN6</strain>
    </source>
</reference>
<dbReference type="InterPro" id="IPR004176">
    <property type="entry name" value="Clp_R_N"/>
</dbReference>
<keyword evidence="1" id="KW-0677">Repeat</keyword>
<accession>A0A937R6Z9</accession>
<dbReference type="Pfam" id="PF02861">
    <property type="entry name" value="Clp_N"/>
    <property type="match status" value="2"/>
</dbReference>
<evidence type="ECO:0000256" key="2">
    <source>
        <dbReference type="SAM" id="MobiDB-lite"/>
    </source>
</evidence>
<dbReference type="GO" id="GO:0008233">
    <property type="term" value="F:peptidase activity"/>
    <property type="evidence" value="ECO:0007669"/>
    <property type="project" value="UniProtKB-KW"/>
</dbReference>
<evidence type="ECO:0000313" key="5">
    <source>
        <dbReference type="Proteomes" id="UP000604475"/>
    </source>
</evidence>
<keyword evidence="5" id="KW-1185">Reference proteome</keyword>
<feature type="compositionally biased region" description="Pro residues" evidence="2">
    <location>
        <begin position="249"/>
        <end position="270"/>
    </location>
</feature>
<evidence type="ECO:0000256" key="1">
    <source>
        <dbReference type="PROSITE-ProRule" id="PRU01251"/>
    </source>
</evidence>
<keyword evidence="4" id="KW-0645">Protease</keyword>
<dbReference type="Gene3D" id="1.10.1780.10">
    <property type="entry name" value="Clp, N-terminal domain"/>
    <property type="match status" value="2"/>
</dbReference>
<gene>
    <name evidence="4" type="ORF">I7412_06740</name>
</gene>
<feature type="region of interest" description="Disordered" evidence="2">
    <location>
        <begin position="238"/>
        <end position="270"/>
    </location>
</feature>
<sequence length="270" mass="28562">MFERFSDGARRAIVASQEASRSLNHRYIGTEHLLLGLIAAQGDVAGEFLAARGITDERARAALVQIVPAGDPAASGHIPFTPRSKAVLELSLRESLARDERMIGSGHLLAALLVEGKGLAVRVLEILDEDAAELLRQTHAWMDTHPADAEGPPRRAQVPSSYQSPYQLSDAAGTPQPLFTTTARRALRAARSAADRREAPVVDLGHILLALLEQPDGVPVRALERLGVDVAQLTRTVEDLLDASGPESGPDPGPGSGPPPGPADPRPGPV</sequence>
<feature type="domain" description="Clp R" evidence="3">
    <location>
        <begin position="174"/>
        <end position="270"/>
    </location>
</feature>
<feature type="region of interest" description="Disordered" evidence="2">
    <location>
        <begin position="144"/>
        <end position="177"/>
    </location>
</feature>
<dbReference type="PANTHER" id="PTHR47016">
    <property type="entry name" value="ATP-DEPENDENT CLP PROTEASE ATP-BINDING SUBUNIT CLPT1, CHLOROPLASTIC"/>
    <property type="match status" value="1"/>
</dbReference>
<keyword evidence="4" id="KW-0378">Hydrolase</keyword>
<evidence type="ECO:0000313" key="4">
    <source>
        <dbReference type="EMBL" id="MBL7626868.1"/>
    </source>
</evidence>
<dbReference type="InterPro" id="IPR036628">
    <property type="entry name" value="Clp_N_dom_sf"/>
</dbReference>
<dbReference type="PROSITE" id="PS51903">
    <property type="entry name" value="CLP_R"/>
    <property type="match status" value="2"/>
</dbReference>
<feature type="compositionally biased region" description="Polar residues" evidence="2">
    <location>
        <begin position="158"/>
        <end position="167"/>
    </location>
</feature>
<organism evidence="4 5">
    <name type="scientific">Frankia nepalensis</name>
    <dbReference type="NCBI Taxonomy" id="1836974"/>
    <lineage>
        <taxon>Bacteria</taxon>
        <taxon>Bacillati</taxon>
        <taxon>Actinomycetota</taxon>
        <taxon>Actinomycetes</taxon>
        <taxon>Frankiales</taxon>
        <taxon>Frankiaceae</taxon>
        <taxon>Frankia</taxon>
    </lineage>
</organism>
<feature type="domain" description="Clp R" evidence="3">
    <location>
        <begin position="2"/>
        <end position="145"/>
    </location>
</feature>